<name>C0BX64_9FIRM</name>
<protein>
    <submittedName>
        <fullName evidence="3">Uncharacterized protein</fullName>
    </submittedName>
</protein>
<keyword evidence="2" id="KW-0472">Membrane</keyword>
<evidence type="ECO:0000256" key="2">
    <source>
        <dbReference type="SAM" id="Phobius"/>
    </source>
</evidence>
<proteinExistence type="predicted"/>
<feature type="compositionally biased region" description="Acidic residues" evidence="1">
    <location>
        <begin position="98"/>
        <end position="141"/>
    </location>
</feature>
<dbReference type="AlphaFoldDB" id="C0BX64"/>
<evidence type="ECO:0000313" key="4">
    <source>
        <dbReference type="Proteomes" id="UP000004893"/>
    </source>
</evidence>
<sequence length="141" mass="15949">MHSIIVYDIVFLIGLRETKCTENRRQKIKIMTKGRFVFRLITGGYLAYLGIGLIKDALTEMPKNYTWYTLAGAAFAVIGIGWLLTGVRTYLKEGPQEPVDDDVIEEAQEETASEEIEENTAEVVETPEDGNNIEETDEEKE</sequence>
<dbReference type="eggNOG" id="ENOG50326JP">
    <property type="taxonomic scope" value="Bacteria"/>
</dbReference>
<dbReference type="HOGENOM" id="CLU_1822028_0_0_9"/>
<reference evidence="3" key="1">
    <citation type="submission" date="2009-02" db="EMBL/GenBank/DDBJ databases">
        <authorList>
            <person name="Fulton L."/>
            <person name="Clifton S."/>
            <person name="Fulton B."/>
            <person name="Xu J."/>
            <person name="Minx P."/>
            <person name="Pepin K.H."/>
            <person name="Johnson M."/>
            <person name="Bhonagiri V."/>
            <person name="Nash W.E."/>
            <person name="Mardis E.R."/>
            <person name="Wilson R.K."/>
        </authorList>
    </citation>
    <scope>NUCLEOTIDE SEQUENCE [LARGE SCALE GENOMIC DNA]</scope>
    <source>
        <strain evidence="3">DSM 15053</strain>
    </source>
</reference>
<reference evidence="3" key="2">
    <citation type="submission" date="2013-06" db="EMBL/GenBank/DDBJ databases">
        <title>Draft genome sequence of Clostridium hylemonae (DSM 15053).</title>
        <authorList>
            <person name="Sudarsanam P."/>
            <person name="Ley R."/>
            <person name="Guruge J."/>
            <person name="Turnbaugh P.J."/>
            <person name="Mahowald M."/>
            <person name="Liep D."/>
            <person name="Gordon J."/>
        </authorList>
    </citation>
    <scope>NUCLEOTIDE SEQUENCE</scope>
    <source>
        <strain evidence="3">DSM 15053</strain>
    </source>
</reference>
<keyword evidence="4" id="KW-1185">Reference proteome</keyword>
<dbReference type="EMBL" id="ABYI02000008">
    <property type="protein sequence ID" value="EEG75472.1"/>
    <property type="molecule type" value="Genomic_DNA"/>
</dbReference>
<comment type="caution">
    <text evidence="3">The sequence shown here is derived from an EMBL/GenBank/DDBJ whole genome shotgun (WGS) entry which is preliminary data.</text>
</comment>
<dbReference type="STRING" id="553973.CLOHYLEM_04399"/>
<gene>
    <name evidence="3" type="ORF">CLOHYLEM_04399</name>
</gene>
<feature type="transmembrane region" description="Helical" evidence="2">
    <location>
        <begin position="36"/>
        <end position="54"/>
    </location>
</feature>
<keyword evidence="2" id="KW-0812">Transmembrane</keyword>
<accession>C0BX64</accession>
<organism evidence="3 4">
    <name type="scientific">[Clostridium] hylemonae DSM 15053</name>
    <dbReference type="NCBI Taxonomy" id="553973"/>
    <lineage>
        <taxon>Bacteria</taxon>
        <taxon>Bacillati</taxon>
        <taxon>Bacillota</taxon>
        <taxon>Clostridia</taxon>
        <taxon>Lachnospirales</taxon>
        <taxon>Lachnospiraceae</taxon>
    </lineage>
</organism>
<dbReference type="Proteomes" id="UP000004893">
    <property type="component" value="Unassembled WGS sequence"/>
</dbReference>
<feature type="transmembrane region" description="Helical" evidence="2">
    <location>
        <begin position="66"/>
        <end position="84"/>
    </location>
</feature>
<feature type="region of interest" description="Disordered" evidence="1">
    <location>
        <begin position="94"/>
        <end position="141"/>
    </location>
</feature>
<keyword evidence="2" id="KW-1133">Transmembrane helix</keyword>
<evidence type="ECO:0000256" key="1">
    <source>
        <dbReference type="SAM" id="MobiDB-lite"/>
    </source>
</evidence>
<evidence type="ECO:0000313" key="3">
    <source>
        <dbReference type="EMBL" id="EEG75472.1"/>
    </source>
</evidence>